<feature type="domain" description="Retrotransposon Copia-like N-terminal" evidence="2">
    <location>
        <begin position="37"/>
        <end position="82"/>
    </location>
</feature>
<evidence type="ECO:0000313" key="3">
    <source>
        <dbReference type="EMBL" id="CAL1381860.1"/>
    </source>
</evidence>
<dbReference type="InterPro" id="IPR029472">
    <property type="entry name" value="Copia-like_N"/>
</dbReference>
<dbReference type="AlphaFoldDB" id="A0AAV2E8N0"/>
<dbReference type="EMBL" id="OZ034817">
    <property type="protein sequence ID" value="CAL1381860.1"/>
    <property type="molecule type" value="Genomic_DNA"/>
</dbReference>
<dbReference type="PANTHER" id="PTHR37610:SF97">
    <property type="entry name" value="RETROTRANSPOSON GAG DOMAIN-CONTAINING PROTEIN"/>
    <property type="match status" value="1"/>
</dbReference>
<dbReference type="PANTHER" id="PTHR37610">
    <property type="entry name" value="CCHC-TYPE DOMAIN-CONTAINING PROTEIN"/>
    <property type="match status" value="1"/>
</dbReference>
<evidence type="ECO:0000313" key="4">
    <source>
        <dbReference type="Proteomes" id="UP001497516"/>
    </source>
</evidence>
<reference evidence="3 4" key="1">
    <citation type="submission" date="2024-04" db="EMBL/GenBank/DDBJ databases">
        <authorList>
            <person name="Fracassetti M."/>
        </authorList>
    </citation>
    <scope>NUCLEOTIDE SEQUENCE [LARGE SCALE GENOMIC DNA]</scope>
</reference>
<evidence type="ECO:0000256" key="1">
    <source>
        <dbReference type="SAM" id="MobiDB-lite"/>
    </source>
</evidence>
<feature type="region of interest" description="Disordered" evidence="1">
    <location>
        <begin position="1"/>
        <end position="24"/>
    </location>
</feature>
<accession>A0AAV2E8N0</accession>
<proteinExistence type="predicted"/>
<sequence length="137" mass="15286">MSGKEDSSSTKRSEGDKEVLVPSHYEDPYSNPFYLAPSDNSSLSVISFKLNDDNYLLWSESMEVALRTKNKLGFVLGSIQVPDITNPSYGTWDRVNGTVVCWIRNFVAEDIVPSLRNIKTFMRLGNTSSLSSVKAIL</sequence>
<evidence type="ECO:0000259" key="2">
    <source>
        <dbReference type="Pfam" id="PF14244"/>
    </source>
</evidence>
<name>A0AAV2E8N0_9ROSI</name>
<organism evidence="3 4">
    <name type="scientific">Linum trigynum</name>
    <dbReference type="NCBI Taxonomy" id="586398"/>
    <lineage>
        <taxon>Eukaryota</taxon>
        <taxon>Viridiplantae</taxon>
        <taxon>Streptophyta</taxon>
        <taxon>Embryophyta</taxon>
        <taxon>Tracheophyta</taxon>
        <taxon>Spermatophyta</taxon>
        <taxon>Magnoliopsida</taxon>
        <taxon>eudicotyledons</taxon>
        <taxon>Gunneridae</taxon>
        <taxon>Pentapetalae</taxon>
        <taxon>rosids</taxon>
        <taxon>fabids</taxon>
        <taxon>Malpighiales</taxon>
        <taxon>Linaceae</taxon>
        <taxon>Linum</taxon>
    </lineage>
</organism>
<gene>
    <name evidence="3" type="ORF">LTRI10_LOCUS23213</name>
</gene>
<dbReference type="Proteomes" id="UP001497516">
    <property type="component" value="Chromosome 4"/>
</dbReference>
<keyword evidence="4" id="KW-1185">Reference proteome</keyword>
<protein>
    <recommendedName>
        <fullName evidence="2">Retrotransposon Copia-like N-terminal domain-containing protein</fullName>
    </recommendedName>
</protein>
<dbReference type="Pfam" id="PF14244">
    <property type="entry name" value="Retrotran_gag_3"/>
    <property type="match status" value="1"/>
</dbReference>